<accession>A0A0B5BAT0</accession>
<organism evidence="2 3">
    <name type="scientific">Geobacter pickeringii</name>
    <dbReference type="NCBI Taxonomy" id="345632"/>
    <lineage>
        <taxon>Bacteria</taxon>
        <taxon>Pseudomonadati</taxon>
        <taxon>Thermodesulfobacteriota</taxon>
        <taxon>Desulfuromonadia</taxon>
        <taxon>Geobacterales</taxon>
        <taxon>Geobacteraceae</taxon>
        <taxon>Geobacter</taxon>
    </lineage>
</organism>
<name>A0A0B5BAT0_9BACT</name>
<evidence type="ECO:0000313" key="2">
    <source>
        <dbReference type="EMBL" id="AJE03848.1"/>
    </source>
</evidence>
<evidence type="ECO:0000313" key="3">
    <source>
        <dbReference type="Proteomes" id="UP000057609"/>
    </source>
</evidence>
<sequence length="188" mass="19616">MKKFVLLVVALLATAVTAHAQPVQVALTTTAKAITQTVNGVTTIVTPAPTTLYGLEMVLQLPVGVTPRLDPAAPGTNFVDPATIVLADNSSLNTGTSFSAAYFPSATPATVGDTVKLVIANPYGFKFGLFGALSFDYKPGFIRTYNATTGTVTNVNFTVASFRAVDVNGYTIPATQATGSISKSYSWQ</sequence>
<keyword evidence="1" id="KW-0732">Signal</keyword>
<dbReference type="Proteomes" id="UP000057609">
    <property type="component" value="Chromosome"/>
</dbReference>
<dbReference type="RefSeq" id="WP_039743253.1">
    <property type="nucleotide sequence ID" value="NZ_CP009788.1"/>
</dbReference>
<dbReference type="EMBL" id="CP009788">
    <property type="protein sequence ID" value="AJE03848.1"/>
    <property type="molecule type" value="Genomic_DNA"/>
</dbReference>
<dbReference type="HOGENOM" id="CLU_1473186_0_0_7"/>
<feature type="signal peptide" evidence="1">
    <location>
        <begin position="1"/>
        <end position="20"/>
    </location>
</feature>
<feature type="chain" id="PRO_5002098217" evidence="1">
    <location>
        <begin position="21"/>
        <end position="188"/>
    </location>
</feature>
<dbReference type="AlphaFoldDB" id="A0A0B5BAT0"/>
<protein>
    <submittedName>
        <fullName evidence="2">Uncharacterized protein</fullName>
    </submittedName>
</protein>
<evidence type="ECO:0000256" key="1">
    <source>
        <dbReference type="SAM" id="SignalP"/>
    </source>
</evidence>
<proteinExistence type="predicted"/>
<reference evidence="2 3" key="1">
    <citation type="journal article" date="2015" name="Genome Announc.">
        <title>Complete Genome of Geobacter pickeringii G13T, a Metal-Reducing Isolate from Sedimentary Kaolin Deposits.</title>
        <authorList>
            <person name="Badalamenti J.P."/>
            <person name="Bond D.R."/>
        </authorList>
    </citation>
    <scope>NUCLEOTIDE SEQUENCE [LARGE SCALE GENOMIC DNA]</scope>
    <source>
        <strain evidence="2 3">G13</strain>
    </source>
</reference>
<dbReference type="KEGG" id="gpi:GPICK_11225"/>
<dbReference type="OrthoDB" id="9967549at2"/>
<gene>
    <name evidence="2" type="ORF">GPICK_11225</name>
</gene>
<keyword evidence="3" id="KW-1185">Reference proteome</keyword>